<organism evidence="1 2">
    <name type="scientific">Perkinsus olseni</name>
    <name type="common">Perkinsus atlanticus</name>
    <dbReference type="NCBI Taxonomy" id="32597"/>
    <lineage>
        <taxon>Eukaryota</taxon>
        <taxon>Sar</taxon>
        <taxon>Alveolata</taxon>
        <taxon>Perkinsozoa</taxon>
        <taxon>Perkinsea</taxon>
        <taxon>Perkinsida</taxon>
        <taxon>Perkinsidae</taxon>
        <taxon>Perkinsus</taxon>
    </lineage>
</organism>
<proteinExistence type="predicted"/>
<dbReference type="AlphaFoldDB" id="A0A7J6NT09"/>
<accession>A0A7J6NT09</accession>
<dbReference type="EMBL" id="JABANP010000200">
    <property type="protein sequence ID" value="KAF4686993.1"/>
    <property type="molecule type" value="Genomic_DNA"/>
</dbReference>
<sequence length="130" mass="13733">MISGKRTARRDASLQACLLGHPGDLDLLGSLFASPFPSTRVICGLILATLASAERLAARGSSSSLVTDFQLSKTLTGVAEGLVLPSDPTINGFVAQLLLRFKLSAPLSTVDLRLQQNEKAAQEELLASVR</sequence>
<dbReference type="Proteomes" id="UP000541610">
    <property type="component" value="Unassembled WGS sequence"/>
</dbReference>
<evidence type="ECO:0000313" key="1">
    <source>
        <dbReference type="EMBL" id="KAF4686993.1"/>
    </source>
</evidence>
<evidence type="ECO:0000313" key="2">
    <source>
        <dbReference type="Proteomes" id="UP000541610"/>
    </source>
</evidence>
<comment type="caution">
    <text evidence="1">The sequence shown here is derived from an EMBL/GenBank/DDBJ whole genome shotgun (WGS) entry which is preliminary data.</text>
</comment>
<reference evidence="1 2" key="1">
    <citation type="submission" date="2020-04" db="EMBL/GenBank/DDBJ databases">
        <title>Perkinsus olseni comparative genomics.</title>
        <authorList>
            <person name="Bogema D.R."/>
        </authorList>
    </citation>
    <scope>NUCLEOTIDE SEQUENCE [LARGE SCALE GENOMIC DNA]</scope>
    <source>
        <strain evidence="1">00978-12</strain>
    </source>
</reference>
<name>A0A7J6NT09_PEROL</name>
<gene>
    <name evidence="1" type="ORF">FOZ60_004612</name>
</gene>
<protein>
    <submittedName>
        <fullName evidence="1">Uncharacterized protein</fullName>
    </submittedName>
</protein>